<feature type="compositionally biased region" description="Basic and acidic residues" evidence="1">
    <location>
        <begin position="211"/>
        <end position="220"/>
    </location>
</feature>
<reference evidence="4 5" key="1">
    <citation type="submission" date="2018-09" db="EMBL/GenBank/DDBJ databases">
        <title>YIM 75507 draft genome.</title>
        <authorList>
            <person name="Tang S."/>
            <person name="Feng Y."/>
        </authorList>
    </citation>
    <scope>NUCLEOTIDE SEQUENCE [LARGE SCALE GENOMIC DNA]</scope>
    <source>
        <strain evidence="4 5">YIM 75507</strain>
    </source>
</reference>
<accession>A0A3A4BSS8</accession>
<comment type="caution">
    <text evidence="4">The sequence shown here is derived from an EMBL/GenBank/DDBJ whole genome shotgun (WGS) entry which is preliminary data.</text>
</comment>
<evidence type="ECO:0000259" key="2">
    <source>
        <dbReference type="Pfam" id="PF08279"/>
    </source>
</evidence>
<sequence>MNRTDRLYAIVEELRAIAPRARTARELAARHEVSVRTIERDLSALQQAGVPIYASPGRRGGYALDRSMALPPVNFTPEEAVAVAVALSAERTPFVAEARSALRKLLAAMPRSGRDMARDMAGRVAVVKPPEERAPNPVLRVVEDAVIHRRVLRIEYGDAAGALTRRVVEPVVLLGGAAGRWYLVAWCRLRRDSRAFRLDRVISAHPTGETAPDHPARGFRSDLPPSVVGANAFD</sequence>
<evidence type="ECO:0000313" key="4">
    <source>
        <dbReference type="EMBL" id="RJL34366.1"/>
    </source>
</evidence>
<dbReference type="InterPro" id="IPR036390">
    <property type="entry name" value="WH_DNA-bd_sf"/>
</dbReference>
<feature type="domain" description="Helix-turn-helix type 11" evidence="2">
    <location>
        <begin position="6"/>
        <end position="62"/>
    </location>
</feature>
<feature type="region of interest" description="Disordered" evidence="1">
    <location>
        <begin position="205"/>
        <end position="225"/>
    </location>
</feature>
<gene>
    <name evidence="4" type="ORF">D5H75_07960</name>
</gene>
<dbReference type="Pfam" id="PF13280">
    <property type="entry name" value="WYL"/>
    <property type="match status" value="1"/>
</dbReference>
<dbReference type="InterPro" id="IPR036388">
    <property type="entry name" value="WH-like_DNA-bd_sf"/>
</dbReference>
<dbReference type="RefSeq" id="WP_119925667.1">
    <property type="nucleotide sequence ID" value="NZ_QZEY01000002.1"/>
</dbReference>
<dbReference type="InterPro" id="IPR051534">
    <property type="entry name" value="CBASS_pafABC_assoc_protein"/>
</dbReference>
<dbReference type="InterPro" id="IPR013196">
    <property type="entry name" value="HTH_11"/>
</dbReference>
<protein>
    <submittedName>
        <fullName evidence="4">WYL domain-containing protein</fullName>
    </submittedName>
</protein>
<dbReference type="Gene3D" id="1.10.10.10">
    <property type="entry name" value="Winged helix-like DNA-binding domain superfamily/Winged helix DNA-binding domain"/>
    <property type="match status" value="1"/>
</dbReference>
<dbReference type="InterPro" id="IPR026881">
    <property type="entry name" value="WYL_dom"/>
</dbReference>
<evidence type="ECO:0000313" key="5">
    <source>
        <dbReference type="Proteomes" id="UP000265768"/>
    </source>
</evidence>
<feature type="domain" description="WYL" evidence="3">
    <location>
        <begin position="137"/>
        <end position="204"/>
    </location>
</feature>
<dbReference type="AlphaFoldDB" id="A0A3A4BSS8"/>
<dbReference type="OrthoDB" id="3171994at2"/>
<dbReference type="Proteomes" id="UP000265768">
    <property type="component" value="Unassembled WGS sequence"/>
</dbReference>
<dbReference type="PANTHER" id="PTHR34580">
    <property type="match status" value="1"/>
</dbReference>
<evidence type="ECO:0000256" key="1">
    <source>
        <dbReference type="SAM" id="MobiDB-lite"/>
    </source>
</evidence>
<proteinExistence type="predicted"/>
<keyword evidence="5" id="KW-1185">Reference proteome</keyword>
<dbReference type="PROSITE" id="PS52050">
    <property type="entry name" value="WYL"/>
    <property type="match status" value="1"/>
</dbReference>
<organism evidence="4 5">
    <name type="scientific">Bailinhaonella thermotolerans</name>
    <dbReference type="NCBI Taxonomy" id="1070861"/>
    <lineage>
        <taxon>Bacteria</taxon>
        <taxon>Bacillati</taxon>
        <taxon>Actinomycetota</taxon>
        <taxon>Actinomycetes</taxon>
        <taxon>Streptosporangiales</taxon>
        <taxon>Streptosporangiaceae</taxon>
        <taxon>Bailinhaonella</taxon>
    </lineage>
</organism>
<name>A0A3A4BSS8_9ACTN</name>
<dbReference type="SUPFAM" id="SSF46785">
    <property type="entry name" value="Winged helix' DNA-binding domain"/>
    <property type="match status" value="1"/>
</dbReference>
<dbReference type="Pfam" id="PF08279">
    <property type="entry name" value="HTH_11"/>
    <property type="match status" value="1"/>
</dbReference>
<evidence type="ECO:0000259" key="3">
    <source>
        <dbReference type="Pfam" id="PF13280"/>
    </source>
</evidence>
<dbReference type="EMBL" id="QZEY01000002">
    <property type="protein sequence ID" value="RJL34366.1"/>
    <property type="molecule type" value="Genomic_DNA"/>
</dbReference>
<dbReference type="PANTHER" id="PTHR34580:SF3">
    <property type="entry name" value="PROTEIN PAFB"/>
    <property type="match status" value="1"/>
</dbReference>